<protein>
    <recommendedName>
        <fullName evidence="3">Immunity protein 53</fullName>
    </recommendedName>
</protein>
<evidence type="ECO:0000313" key="1">
    <source>
        <dbReference type="EMBL" id="MCW1921494.1"/>
    </source>
</evidence>
<dbReference type="RefSeq" id="WP_264485603.1">
    <property type="nucleotide sequence ID" value="NZ_JAPDDT010000001.1"/>
</dbReference>
<dbReference type="Proteomes" id="UP001320876">
    <property type="component" value="Unassembled WGS sequence"/>
</dbReference>
<organism evidence="1 2">
    <name type="scientific">Luteolibacter arcticus</name>
    <dbReference type="NCBI Taxonomy" id="1581411"/>
    <lineage>
        <taxon>Bacteria</taxon>
        <taxon>Pseudomonadati</taxon>
        <taxon>Verrucomicrobiota</taxon>
        <taxon>Verrucomicrobiia</taxon>
        <taxon>Verrucomicrobiales</taxon>
        <taxon>Verrucomicrobiaceae</taxon>
        <taxon>Luteolibacter</taxon>
    </lineage>
</organism>
<reference evidence="1 2" key="1">
    <citation type="submission" date="2022-10" db="EMBL/GenBank/DDBJ databases">
        <title>Luteolibacter arcticus strain CCTCC AB 2014275, whole genome shotgun sequencing project.</title>
        <authorList>
            <person name="Zhao G."/>
            <person name="Shen L."/>
        </authorList>
    </citation>
    <scope>NUCLEOTIDE SEQUENCE [LARGE SCALE GENOMIC DNA]</scope>
    <source>
        <strain evidence="1 2">CCTCC AB 2014275</strain>
    </source>
</reference>
<dbReference type="EMBL" id="JAPDDT010000001">
    <property type="protein sequence ID" value="MCW1921494.1"/>
    <property type="molecule type" value="Genomic_DNA"/>
</dbReference>
<evidence type="ECO:0008006" key="3">
    <source>
        <dbReference type="Google" id="ProtNLM"/>
    </source>
</evidence>
<accession>A0ABT3GD00</accession>
<gene>
    <name evidence="1" type="ORF">OKA05_02950</name>
</gene>
<keyword evidence="2" id="KW-1185">Reference proteome</keyword>
<name>A0ABT3GD00_9BACT</name>
<evidence type="ECO:0000313" key="2">
    <source>
        <dbReference type="Proteomes" id="UP001320876"/>
    </source>
</evidence>
<comment type="caution">
    <text evidence="1">The sequence shown here is derived from an EMBL/GenBank/DDBJ whole genome shotgun (WGS) entry which is preliminary data.</text>
</comment>
<proteinExistence type="predicted"/>
<sequence>MDKEKINKIFAYLVESTKDDTLVWKEGRETNSFVLDFPNSSVRVEYQKAPRVTLINEDGSAIIVITTESAPSYAIQPENLFDLFYLVRSKVFKVEKTLDDLLKNLETPF</sequence>